<proteinExistence type="predicted"/>
<comment type="caution">
    <text evidence="1">The sequence shown here is derived from an EMBL/GenBank/DDBJ whole genome shotgun (WGS) entry which is preliminary data.</text>
</comment>
<evidence type="ECO:0000313" key="1">
    <source>
        <dbReference type="EMBL" id="GAA0541393.1"/>
    </source>
</evidence>
<dbReference type="EMBL" id="BAAAGS010000033">
    <property type="protein sequence ID" value="GAA0541393.1"/>
    <property type="molecule type" value="Genomic_DNA"/>
</dbReference>
<sequence>MFADEGSARCGTVLPTAYRSDVVFWIVPVGEDVRHGTTTRPGALPAGSEVLVLCARRFKLPTSTPWPDVPKTKSVTRQCEDCVAEYERLGRPATVWDF</sequence>
<reference evidence="1 2" key="1">
    <citation type="journal article" date="2019" name="Int. J. Syst. Evol. Microbiol.">
        <title>The Global Catalogue of Microorganisms (GCM) 10K type strain sequencing project: providing services to taxonomists for standard genome sequencing and annotation.</title>
        <authorList>
            <consortium name="The Broad Institute Genomics Platform"/>
            <consortium name="The Broad Institute Genome Sequencing Center for Infectious Disease"/>
            <person name="Wu L."/>
            <person name="Ma J."/>
        </authorList>
    </citation>
    <scope>NUCLEOTIDE SEQUENCE [LARGE SCALE GENOMIC DNA]</scope>
    <source>
        <strain evidence="1 2">JCM 10303</strain>
    </source>
</reference>
<protein>
    <submittedName>
        <fullName evidence="1">Uncharacterized protein</fullName>
    </submittedName>
</protein>
<gene>
    <name evidence="1" type="ORF">GCM10009533_45510</name>
</gene>
<organism evidence="1 2">
    <name type="scientific">Saccharopolyspora erythraea</name>
    <name type="common">Streptomyces erythraeus</name>
    <dbReference type="NCBI Taxonomy" id="1836"/>
    <lineage>
        <taxon>Bacteria</taxon>
        <taxon>Bacillati</taxon>
        <taxon>Actinomycetota</taxon>
        <taxon>Actinomycetes</taxon>
        <taxon>Pseudonocardiales</taxon>
        <taxon>Pseudonocardiaceae</taxon>
        <taxon>Saccharopolyspora</taxon>
    </lineage>
</organism>
<evidence type="ECO:0000313" key="2">
    <source>
        <dbReference type="Proteomes" id="UP001500729"/>
    </source>
</evidence>
<dbReference type="Proteomes" id="UP001500729">
    <property type="component" value="Unassembled WGS sequence"/>
</dbReference>
<dbReference type="RefSeq" id="WP_009946984.1">
    <property type="nucleotide sequence ID" value="NZ_BAAAGS010000033.1"/>
</dbReference>
<name>A0ABN1DF11_SACER</name>
<accession>A0ABN1DF11</accession>
<keyword evidence="2" id="KW-1185">Reference proteome</keyword>